<comment type="caution">
    <text evidence="7">The sequence shown here is derived from an EMBL/GenBank/DDBJ whole genome shotgun (WGS) entry which is preliminary data.</text>
</comment>
<organism evidence="7 8">
    <name type="scientific">Massariosphaeria phaeospora</name>
    <dbReference type="NCBI Taxonomy" id="100035"/>
    <lineage>
        <taxon>Eukaryota</taxon>
        <taxon>Fungi</taxon>
        <taxon>Dikarya</taxon>
        <taxon>Ascomycota</taxon>
        <taxon>Pezizomycotina</taxon>
        <taxon>Dothideomycetes</taxon>
        <taxon>Pleosporomycetidae</taxon>
        <taxon>Pleosporales</taxon>
        <taxon>Pleosporales incertae sedis</taxon>
        <taxon>Massariosphaeria</taxon>
    </lineage>
</organism>
<proteinExistence type="inferred from homology"/>
<evidence type="ECO:0000259" key="4">
    <source>
        <dbReference type="Pfam" id="PF02538"/>
    </source>
</evidence>
<evidence type="ECO:0000313" key="8">
    <source>
        <dbReference type="Proteomes" id="UP000481861"/>
    </source>
</evidence>
<feature type="compositionally biased region" description="Basic and acidic residues" evidence="2">
    <location>
        <begin position="1287"/>
        <end position="1306"/>
    </location>
</feature>
<feature type="domain" description="Hydantoinase/oxoprolinase N-terminal" evidence="5">
    <location>
        <begin position="12"/>
        <end position="234"/>
    </location>
</feature>
<feature type="domain" description="Hydantoinase B/oxoprolinase" evidence="4">
    <location>
        <begin position="782"/>
        <end position="1370"/>
    </location>
</feature>
<dbReference type="InterPro" id="IPR049517">
    <property type="entry name" value="ACX-like_C"/>
</dbReference>
<dbReference type="GO" id="GO:0017168">
    <property type="term" value="F:5-oxoprolinase (ATP-hydrolyzing) activity"/>
    <property type="evidence" value="ECO:0007669"/>
    <property type="project" value="TreeGrafter"/>
</dbReference>
<dbReference type="EMBL" id="JAADJZ010000001">
    <property type="protein sequence ID" value="KAF2877745.1"/>
    <property type="molecule type" value="Genomic_DNA"/>
</dbReference>
<dbReference type="OrthoDB" id="3643at2759"/>
<accession>A0A7C8MY00</accession>
<feature type="domain" description="Hydantoinase A/oxoprolinase" evidence="3">
    <location>
        <begin position="253"/>
        <end position="563"/>
    </location>
</feature>
<protein>
    <submittedName>
        <fullName evidence="7">5-oxoprolinase</fullName>
    </submittedName>
</protein>
<keyword evidence="8" id="KW-1185">Reference proteome</keyword>
<name>A0A7C8MY00_9PLEO</name>
<dbReference type="Proteomes" id="UP000481861">
    <property type="component" value="Unassembled WGS sequence"/>
</dbReference>
<evidence type="ECO:0000259" key="5">
    <source>
        <dbReference type="Pfam" id="PF05378"/>
    </source>
</evidence>
<dbReference type="PANTHER" id="PTHR11365">
    <property type="entry name" value="5-OXOPROLINASE RELATED"/>
    <property type="match status" value="1"/>
</dbReference>
<dbReference type="InterPro" id="IPR045079">
    <property type="entry name" value="Oxoprolinase-like"/>
</dbReference>
<dbReference type="GO" id="GO:0006749">
    <property type="term" value="P:glutathione metabolic process"/>
    <property type="evidence" value="ECO:0007669"/>
    <property type="project" value="TreeGrafter"/>
</dbReference>
<evidence type="ECO:0000259" key="3">
    <source>
        <dbReference type="Pfam" id="PF01968"/>
    </source>
</evidence>
<gene>
    <name evidence="7" type="ORF">BDV95DRAFT_624459</name>
</gene>
<dbReference type="Pfam" id="PF02538">
    <property type="entry name" value="Hydantoinase_B"/>
    <property type="match status" value="1"/>
</dbReference>
<dbReference type="Pfam" id="PF01968">
    <property type="entry name" value="Hydantoinase_A"/>
    <property type="match status" value="1"/>
</dbReference>
<evidence type="ECO:0000313" key="7">
    <source>
        <dbReference type="EMBL" id="KAF2877745.1"/>
    </source>
</evidence>
<comment type="similarity">
    <text evidence="1">Belongs to the oxoprolinase family.</text>
</comment>
<dbReference type="PANTHER" id="PTHR11365:SF2">
    <property type="entry name" value="5-OXOPROLINASE"/>
    <property type="match status" value="1"/>
</dbReference>
<reference evidence="7 8" key="1">
    <citation type="submission" date="2020-01" db="EMBL/GenBank/DDBJ databases">
        <authorList>
            <consortium name="DOE Joint Genome Institute"/>
            <person name="Haridas S."/>
            <person name="Albert R."/>
            <person name="Binder M."/>
            <person name="Bloem J."/>
            <person name="Labutti K."/>
            <person name="Salamov A."/>
            <person name="Andreopoulos B."/>
            <person name="Baker S.E."/>
            <person name="Barry K."/>
            <person name="Bills G."/>
            <person name="Bluhm B.H."/>
            <person name="Cannon C."/>
            <person name="Castanera R."/>
            <person name="Culley D.E."/>
            <person name="Daum C."/>
            <person name="Ezra D."/>
            <person name="Gonzalez J.B."/>
            <person name="Henrissat B."/>
            <person name="Kuo A."/>
            <person name="Liang C."/>
            <person name="Lipzen A."/>
            <person name="Lutzoni F."/>
            <person name="Magnuson J."/>
            <person name="Mondo S."/>
            <person name="Nolan M."/>
            <person name="Ohm R."/>
            <person name="Pangilinan J."/>
            <person name="Park H.-J.H."/>
            <person name="Ramirez L."/>
            <person name="Alfaro M."/>
            <person name="Sun H."/>
            <person name="Tritt A."/>
            <person name="Yoshinaga Y."/>
            <person name="Zwiers L.-H.L."/>
            <person name="Turgeon B.G."/>
            <person name="Goodwin S.B."/>
            <person name="Spatafora J.W."/>
            <person name="Crous P.W."/>
            <person name="Grigoriev I.V."/>
        </authorList>
    </citation>
    <scope>NUCLEOTIDE SEQUENCE [LARGE SCALE GENOMIC DNA]</scope>
    <source>
        <strain evidence="7 8">CBS 611.86</strain>
    </source>
</reference>
<evidence type="ECO:0000256" key="2">
    <source>
        <dbReference type="SAM" id="MobiDB-lite"/>
    </source>
</evidence>
<dbReference type="Pfam" id="PF19278">
    <property type="entry name" value="Hydant_A_C"/>
    <property type="match status" value="1"/>
</dbReference>
<evidence type="ECO:0000256" key="1">
    <source>
        <dbReference type="ARBA" id="ARBA00010403"/>
    </source>
</evidence>
<evidence type="ECO:0000259" key="6">
    <source>
        <dbReference type="Pfam" id="PF19278"/>
    </source>
</evidence>
<feature type="region of interest" description="Disordered" evidence="2">
    <location>
        <begin position="1287"/>
        <end position="1311"/>
    </location>
</feature>
<feature type="domain" description="Acetophenone carboxylase-like C-terminal" evidence="6">
    <location>
        <begin position="575"/>
        <end position="765"/>
    </location>
</feature>
<dbReference type="InterPro" id="IPR003692">
    <property type="entry name" value="Hydantoinase_B"/>
</dbReference>
<dbReference type="GO" id="GO:0005829">
    <property type="term" value="C:cytosol"/>
    <property type="evidence" value="ECO:0007669"/>
    <property type="project" value="TreeGrafter"/>
</dbReference>
<dbReference type="Pfam" id="PF05378">
    <property type="entry name" value="Hydant_A_N"/>
    <property type="match status" value="1"/>
</dbReference>
<sequence>MGSVSIGQRGIRIAIDRGGTFTDCVGNPGTGKMEDDVIIKLLSVDPANYDDAPLEGIRRLLSRFTGTEIPRGEALDTSKIESIRMGTTVATNALLERKGEDIALVVTKGFKDCLEIGNQSRPNIFALDIRKPEVLYKKVVEIEERVTLEDYAEDPERNHTEAESIEKAGEDANLVRGLSGETVRILQRPGEQRIRQQLQDVYDGGLRSIAVCMMHGYTYPKHEALVGKIAKEIGFEHVSLSHELMPMIKLVPRGTSACADAYLTPAIRKYIDGFSNGFAGGLGSKSVKQEGESKGARCEFMQSDGGLVDVDIFSGLKAILSGPAGGVVGYALTSYDPQTKIPVIGFDMGGTSTDVSRYGAGRYDHVFETTTAGVTIQSPQLDINTVAAGGGSRLFWKNGLFVVGPESASAHPGPACYRKGGPLTITDANLFLGRLLPEFFPKIFGKNEDEGLDADASEKLFKELAAQINEEVSGGNKEKEMSLDEVANGFIQIANETMTRPIRSLTEARGHDTSKHRLATFGGAGGQHAVAIAQALGISQILVHRYSSVLSAYGMALADVVDERQEPESKVWSEEKEVRDYLQQKMQELKSKSMVTLKDQGFSEEQVHFEEYLNLRYRGTESALMIVKPSKEEAEKDYNGDEWAFGKAFVKQHEQEFGFTLPDRDIIVDDVRARGIGKTFEGLEKTVDQQLKVVKPNELSKGEKQHGSKKVFFEGGRQDTSIYKLEDLATGDRIRGPAIIADGTQTIVVTPDASALVIDTHVVINIGESSGQDQAIGTEEVDPILLSIFAHRFMAIAEQMGRALQKTSVSTNVKERLDYSCALFDANGGLVANAPHLPVHLGSMSTCVRKQASIWKGKLNKGDVLVSNHPMFGGTHLPDITVITPAFSSDNIIFYVASRAHHADIGGILPGSMPPHSKELYQEGAAIKSEKLVSEGHFNEKRITELLLDEPGQYPGCSGTRGLSDNINDLKAQVAANQKGINLINTLMDDYGEQVVKFYMHNIQANAEASVRSLLKDVYKRFEGQDLSAIDFMDDGSPIKLKITIDPEKGEAVFDFAGTGPEVYGNINAPEAVTYSAIIYCLRCLISEDIPLNQGCLAPIHVRIPKKSFLSPSDNAAVVGGNVLTSQRVTDVIFKAFRACAASQGDCNNLTFGFGGTSFEAGSSERKETKGFGYYETIAGGSGAGPTWHGTSGVHVHMTNTRITDSEIFERRYPVLLREFGLRSGSAGSGMHRGGEGVVRDIEFRIPVQVSILSERRVYHPYGMAGGGDAACGLNIWVRKVDKRSIDRNSDSKAGDAKSDTDKSASLDEGGVVEDLEARERRIVHADKGDGEAEGEVEYRYINLGAKNTASMRPGERIIVCTPGGGGWGKEGERSQVLDKVVDPKAGWRMGSVAGRQSEAEASA</sequence>
<dbReference type="InterPro" id="IPR008040">
    <property type="entry name" value="Hydant_A_N"/>
</dbReference>
<dbReference type="InterPro" id="IPR002821">
    <property type="entry name" value="Hydantoinase_A"/>
</dbReference>